<evidence type="ECO:0000313" key="1">
    <source>
        <dbReference type="EMBL" id="KAJ9067548.1"/>
    </source>
</evidence>
<sequence length="163" mass="18023">MGKVRRKVTGSSRQGLSSLVSQVFAKSAAVSVFSTEANSVLDGTKTVKSSISKKLKRKIRHDNFVQKIAKPTKKKVKSDLLNLGALRSSLKEIKSEDKKEAPKALKNPFFDPSQVVSKKKRSSTKMKEMQRFNAVVNFSAFKENPIKAVQQHLANTMATPESS</sequence>
<evidence type="ECO:0000313" key="2">
    <source>
        <dbReference type="Proteomes" id="UP001165960"/>
    </source>
</evidence>
<keyword evidence="2" id="KW-1185">Reference proteome</keyword>
<dbReference type="Proteomes" id="UP001165960">
    <property type="component" value="Unassembled WGS sequence"/>
</dbReference>
<proteinExistence type="predicted"/>
<dbReference type="EMBL" id="QTSX02004001">
    <property type="protein sequence ID" value="KAJ9067548.1"/>
    <property type="molecule type" value="Genomic_DNA"/>
</dbReference>
<protein>
    <submittedName>
        <fullName evidence="1">Uncharacterized protein</fullName>
    </submittedName>
</protein>
<reference evidence="1" key="1">
    <citation type="submission" date="2022-04" db="EMBL/GenBank/DDBJ databases">
        <title>Genome of the entomopathogenic fungus Entomophthora muscae.</title>
        <authorList>
            <person name="Elya C."/>
            <person name="Lovett B.R."/>
            <person name="Lee E."/>
            <person name="Macias A.M."/>
            <person name="Hajek A.E."/>
            <person name="De Bivort B.L."/>
            <person name="Kasson M.T."/>
            <person name="De Fine Licht H.H."/>
            <person name="Stajich J.E."/>
        </authorList>
    </citation>
    <scope>NUCLEOTIDE SEQUENCE</scope>
    <source>
        <strain evidence="1">Berkeley</strain>
    </source>
</reference>
<comment type="caution">
    <text evidence="1">The sequence shown here is derived from an EMBL/GenBank/DDBJ whole genome shotgun (WGS) entry which is preliminary data.</text>
</comment>
<accession>A0ACC2SYW4</accession>
<name>A0ACC2SYW4_9FUNG</name>
<gene>
    <name evidence="1" type="ORF">DSO57_1038092</name>
</gene>
<organism evidence="1 2">
    <name type="scientific">Entomophthora muscae</name>
    <dbReference type="NCBI Taxonomy" id="34485"/>
    <lineage>
        <taxon>Eukaryota</taxon>
        <taxon>Fungi</taxon>
        <taxon>Fungi incertae sedis</taxon>
        <taxon>Zoopagomycota</taxon>
        <taxon>Entomophthoromycotina</taxon>
        <taxon>Entomophthoromycetes</taxon>
        <taxon>Entomophthorales</taxon>
        <taxon>Entomophthoraceae</taxon>
        <taxon>Entomophthora</taxon>
    </lineage>
</organism>